<proteinExistence type="predicted"/>
<sequence length="58" mass="6582">MITGTALVNGQFNSLKPWQLLSRLRLDMQEGCVARHMQRLAVRRFAKQRARVIVSASA</sequence>
<accession>A0A238H3D1</accession>
<dbReference type="AlphaFoldDB" id="A0A238H3D1"/>
<protein>
    <submittedName>
        <fullName evidence="1">Uncharacterized protein</fullName>
    </submittedName>
</protein>
<reference evidence="1 2" key="1">
    <citation type="submission" date="2017-04" db="EMBL/GenBank/DDBJ databases">
        <authorList>
            <person name="Afonso C.L."/>
            <person name="Miller P.J."/>
            <person name="Scott M.A."/>
            <person name="Spackman E."/>
            <person name="Goraichik I."/>
            <person name="Dimitrov K.M."/>
            <person name="Suarez D.L."/>
            <person name="Swayne D.E."/>
        </authorList>
    </citation>
    <scope>NUCLEOTIDE SEQUENCE [LARGE SCALE GENOMIC DNA]</scope>
    <source>
        <strain evidence="1">LMG 28154</strain>
    </source>
</reference>
<organism evidence="1 2">
    <name type="scientific">Burkholderia singularis</name>
    <dbReference type="NCBI Taxonomy" id="1503053"/>
    <lineage>
        <taxon>Bacteria</taxon>
        <taxon>Pseudomonadati</taxon>
        <taxon>Pseudomonadota</taxon>
        <taxon>Betaproteobacteria</taxon>
        <taxon>Burkholderiales</taxon>
        <taxon>Burkholderiaceae</taxon>
        <taxon>Burkholderia</taxon>
        <taxon>pseudomallei group</taxon>
    </lineage>
</organism>
<evidence type="ECO:0000313" key="2">
    <source>
        <dbReference type="Proteomes" id="UP000198460"/>
    </source>
</evidence>
<dbReference type="EMBL" id="FXAN01000042">
    <property type="protein sequence ID" value="SMF99635.1"/>
    <property type="molecule type" value="Genomic_DNA"/>
</dbReference>
<evidence type="ECO:0000313" key="1">
    <source>
        <dbReference type="EMBL" id="SMF99635.1"/>
    </source>
</evidence>
<gene>
    <name evidence="1" type="ORF">BSIN_2818</name>
</gene>
<dbReference type="Proteomes" id="UP000198460">
    <property type="component" value="Unassembled WGS sequence"/>
</dbReference>
<name>A0A238H3D1_9BURK</name>